<evidence type="ECO:0000313" key="2">
    <source>
        <dbReference type="EMBL" id="OAX37769.1"/>
    </source>
</evidence>
<reference evidence="2 3" key="1">
    <citation type="submission" date="2016-06" db="EMBL/GenBank/DDBJ databases">
        <title>Comparative genomics of the ectomycorrhizal sister species Rhizopogon vinicolor and Rhizopogon vesiculosus (Basidiomycota: Boletales) reveals a divergence of the mating type B locus.</title>
        <authorList>
            <consortium name="DOE Joint Genome Institute"/>
            <person name="Mujic A.B."/>
            <person name="Kuo A."/>
            <person name="Tritt A."/>
            <person name="Lipzen A."/>
            <person name="Chen C."/>
            <person name="Johnson J."/>
            <person name="Sharma A."/>
            <person name="Barry K."/>
            <person name="Grigoriev I.V."/>
            <person name="Spatafora J.W."/>
        </authorList>
    </citation>
    <scope>NUCLEOTIDE SEQUENCE [LARGE SCALE GENOMIC DNA]</scope>
    <source>
        <strain evidence="2 3">AM-OR11-026</strain>
    </source>
</reference>
<accession>A0A1B7MYS6</accession>
<feature type="region of interest" description="Disordered" evidence="1">
    <location>
        <begin position="1"/>
        <end position="76"/>
    </location>
</feature>
<feature type="compositionally biased region" description="Basic and acidic residues" evidence="1">
    <location>
        <begin position="56"/>
        <end position="65"/>
    </location>
</feature>
<keyword evidence="3" id="KW-1185">Reference proteome</keyword>
<feature type="compositionally biased region" description="Polar residues" evidence="1">
    <location>
        <begin position="41"/>
        <end position="55"/>
    </location>
</feature>
<dbReference type="InParanoid" id="A0A1B7MYS6"/>
<gene>
    <name evidence="2" type="ORF">K503DRAFT_692761</name>
</gene>
<dbReference type="STRING" id="1314800.A0A1B7MYS6"/>
<dbReference type="AlphaFoldDB" id="A0A1B7MYS6"/>
<evidence type="ECO:0000313" key="3">
    <source>
        <dbReference type="Proteomes" id="UP000092154"/>
    </source>
</evidence>
<dbReference type="Proteomes" id="UP000092154">
    <property type="component" value="Unassembled WGS sequence"/>
</dbReference>
<organism evidence="2 3">
    <name type="scientific">Rhizopogon vinicolor AM-OR11-026</name>
    <dbReference type="NCBI Taxonomy" id="1314800"/>
    <lineage>
        <taxon>Eukaryota</taxon>
        <taxon>Fungi</taxon>
        <taxon>Dikarya</taxon>
        <taxon>Basidiomycota</taxon>
        <taxon>Agaricomycotina</taxon>
        <taxon>Agaricomycetes</taxon>
        <taxon>Agaricomycetidae</taxon>
        <taxon>Boletales</taxon>
        <taxon>Suillineae</taxon>
        <taxon>Rhizopogonaceae</taxon>
        <taxon>Rhizopogon</taxon>
    </lineage>
</organism>
<name>A0A1B7MYS6_9AGAM</name>
<dbReference type="EMBL" id="KV448332">
    <property type="protein sequence ID" value="OAX37769.1"/>
    <property type="molecule type" value="Genomic_DNA"/>
</dbReference>
<dbReference type="OrthoDB" id="2680916at2759"/>
<evidence type="ECO:0000256" key="1">
    <source>
        <dbReference type="SAM" id="MobiDB-lite"/>
    </source>
</evidence>
<sequence>MWRPATREVTGTNEGYHLVPLGTRRRFGPAPAEETARPQLAQPSPSAYPKQSNQDQDPRRGREETPTTPGKPITLEHRLPKSCFGKHFSIAGLRLTLQPY</sequence>
<protein>
    <submittedName>
        <fullName evidence="2">Uncharacterized protein</fullName>
    </submittedName>
</protein>
<proteinExistence type="predicted"/>